<evidence type="ECO:0000313" key="1">
    <source>
        <dbReference type="EMBL" id="SIT81222.1"/>
    </source>
</evidence>
<gene>
    <name evidence="1" type="ORF">SAMN05421665_1236</name>
</gene>
<dbReference type="EMBL" id="FTPR01000001">
    <property type="protein sequence ID" value="SIT81222.1"/>
    <property type="molecule type" value="Genomic_DNA"/>
</dbReference>
<name>A0A1R3WV22_9RHOB</name>
<keyword evidence="2" id="KW-1185">Reference proteome</keyword>
<organism evidence="1 2">
    <name type="scientific">Yoonia rosea</name>
    <dbReference type="NCBI Taxonomy" id="287098"/>
    <lineage>
        <taxon>Bacteria</taxon>
        <taxon>Pseudomonadati</taxon>
        <taxon>Pseudomonadota</taxon>
        <taxon>Alphaproteobacteria</taxon>
        <taxon>Rhodobacterales</taxon>
        <taxon>Paracoccaceae</taxon>
        <taxon>Yoonia</taxon>
    </lineage>
</organism>
<dbReference type="RefSeq" id="WP_076658773.1">
    <property type="nucleotide sequence ID" value="NZ_FTPR01000001.1"/>
</dbReference>
<accession>A0A1R3WV22</accession>
<proteinExistence type="predicted"/>
<dbReference type="Proteomes" id="UP000186997">
    <property type="component" value="Unassembled WGS sequence"/>
</dbReference>
<dbReference type="STRING" id="287098.SAMN05421665_1236"/>
<reference evidence="2" key="1">
    <citation type="submission" date="2017-01" db="EMBL/GenBank/DDBJ databases">
        <authorList>
            <person name="Varghese N."/>
            <person name="Submissions S."/>
        </authorList>
    </citation>
    <scope>NUCLEOTIDE SEQUENCE [LARGE SCALE GENOMIC DNA]</scope>
    <source>
        <strain evidence="2">DSM 29591</strain>
    </source>
</reference>
<dbReference type="AlphaFoldDB" id="A0A1R3WV22"/>
<protein>
    <submittedName>
        <fullName evidence="1">Uncharacterized protein</fullName>
    </submittedName>
</protein>
<sequence length="146" mass="16462">MTKTTQAPRICLQCEGPIPEHKIASAKYCHLNCARVASYHRKSPEARKAYNKQSNDRRMRQDLLPILRTLGRSAGEAEIIEGTPLGRYVVGMFLLERLSNWKLDLALNFNQARNTLAALAGGHDELDELEELVTAEMLKVMKKANQ</sequence>
<evidence type="ECO:0000313" key="2">
    <source>
        <dbReference type="Proteomes" id="UP000186997"/>
    </source>
</evidence>
<dbReference type="OrthoDB" id="7882498at2"/>